<dbReference type="Proteomes" id="UP000318995">
    <property type="component" value="Unassembled WGS sequence"/>
</dbReference>
<dbReference type="AlphaFoldDB" id="A0A5C5W8P2"/>
<sequence length="700" mass="78104">MRLKQANIRNFRRLEDVSIDFEPGETVFVGPNNSGKTSVTDLFRLFLGDGDFAFHDFSASTLKSFNDFGEDTEADGASLPSIDLDLWFSVDPEQDYGRVSDLLPDLLGEHQEVGIRVRFALKDLDKLRDDYAARLTPTGAESPSKPISDYLCLPGVLKQHSGLEYYKLERTNEGVDDTLLAKDRCKPLLKSLIQARYVEAQRGLDDHERGGSTLLSKVFTSYYRRHLDKAEASDDANRLIDEHNAGLTVHFANVFGELLDSLQGLGVPSVNDRTPRIISALQSETALQHNATLAYVDAATEHPLPENYNGLGVKNLIFMTLRVCDHHLHWMQTKEARPACLVVFVEEPEVHLHAQAQQTFISNVWRIVEAAATKYEQSEMTPQLVVTTHSSHILDTVDFDSVRYFRRCRGVADTPDTSGMNASEVLNLKRFSPGDGEVANDDDQWTEDETRRFLQRYLRLTHCDLFFADAAVLVEGAAENLLLPLMVDKAAPALRRSYLTVLEVSGAYAHRFAGLMRFLGLPYLVITDVDSVGPVEGKKRDGAVPANTPGASTSNGALKALLGKTTIEELVALTDAQRTVQAGVCYVTYQRPSSVAERTETMHGRTFEETFVYENMTLFRKGDLSLTDDLANGLDHAAEYETVYKAVHSKSFKKTEFALNIAHTQSEWTTPEYIAEGLRWLETKLRLSGHPRSEEAGDGE</sequence>
<gene>
    <name evidence="3" type="ORF">Pla111_14860</name>
</gene>
<reference evidence="3 4" key="1">
    <citation type="submission" date="2019-02" db="EMBL/GenBank/DDBJ databases">
        <title>Deep-cultivation of Planctomycetes and their phenomic and genomic characterization uncovers novel biology.</title>
        <authorList>
            <person name="Wiegand S."/>
            <person name="Jogler M."/>
            <person name="Boedeker C."/>
            <person name="Pinto D."/>
            <person name="Vollmers J."/>
            <person name="Rivas-Marin E."/>
            <person name="Kohn T."/>
            <person name="Peeters S.H."/>
            <person name="Heuer A."/>
            <person name="Rast P."/>
            <person name="Oberbeckmann S."/>
            <person name="Bunk B."/>
            <person name="Jeske O."/>
            <person name="Meyerdierks A."/>
            <person name="Storesund J.E."/>
            <person name="Kallscheuer N."/>
            <person name="Luecker S."/>
            <person name="Lage O.M."/>
            <person name="Pohl T."/>
            <person name="Merkel B.J."/>
            <person name="Hornburger P."/>
            <person name="Mueller R.-W."/>
            <person name="Bruemmer F."/>
            <person name="Labrenz M."/>
            <person name="Spormann A.M."/>
            <person name="Op Den Camp H."/>
            <person name="Overmann J."/>
            <person name="Amann R."/>
            <person name="Jetten M.S.M."/>
            <person name="Mascher T."/>
            <person name="Medema M.H."/>
            <person name="Devos D.P."/>
            <person name="Kaster A.-K."/>
            <person name="Ovreas L."/>
            <person name="Rohde M."/>
            <person name="Galperin M.Y."/>
            <person name="Jogler C."/>
        </authorList>
    </citation>
    <scope>NUCLEOTIDE SEQUENCE [LARGE SCALE GENOMIC DNA]</scope>
    <source>
        <strain evidence="3 4">Pla111</strain>
    </source>
</reference>
<dbReference type="EMBL" id="SJPH01000003">
    <property type="protein sequence ID" value="TWT46391.1"/>
    <property type="molecule type" value="Genomic_DNA"/>
</dbReference>
<evidence type="ECO:0000259" key="1">
    <source>
        <dbReference type="Pfam" id="PF13175"/>
    </source>
</evidence>
<dbReference type="CDD" id="cd01026">
    <property type="entry name" value="TOPRIM_OLD"/>
    <property type="match status" value="1"/>
</dbReference>
<dbReference type="InterPro" id="IPR027417">
    <property type="entry name" value="P-loop_NTPase"/>
</dbReference>
<keyword evidence="4" id="KW-1185">Reference proteome</keyword>
<dbReference type="InterPro" id="IPR034139">
    <property type="entry name" value="TOPRIM_OLD"/>
</dbReference>
<evidence type="ECO:0000313" key="4">
    <source>
        <dbReference type="Proteomes" id="UP000318995"/>
    </source>
</evidence>
<dbReference type="RefSeq" id="WP_146572867.1">
    <property type="nucleotide sequence ID" value="NZ_SJPH01000003.1"/>
</dbReference>
<protein>
    <submittedName>
        <fullName evidence="3">Recombination protein F</fullName>
    </submittedName>
</protein>
<accession>A0A5C5W8P2</accession>
<dbReference type="PANTHER" id="PTHR43581">
    <property type="entry name" value="ATP/GTP PHOSPHATASE"/>
    <property type="match status" value="1"/>
</dbReference>
<dbReference type="SUPFAM" id="SSF52540">
    <property type="entry name" value="P-loop containing nucleoside triphosphate hydrolases"/>
    <property type="match status" value="1"/>
</dbReference>
<evidence type="ECO:0000313" key="3">
    <source>
        <dbReference type="EMBL" id="TWT46391.1"/>
    </source>
</evidence>
<comment type="caution">
    <text evidence="3">The sequence shown here is derived from an EMBL/GenBank/DDBJ whole genome shotgun (WGS) entry which is preliminary data.</text>
</comment>
<feature type="domain" description="Endonuclease GajA/Old nuclease/RecF-like AAA" evidence="1">
    <location>
        <begin position="1"/>
        <end position="393"/>
    </location>
</feature>
<dbReference type="InterPro" id="IPR051396">
    <property type="entry name" value="Bact_Antivir_Def_Nuclease"/>
</dbReference>
<dbReference type="Pfam" id="PF13175">
    <property type="entry name" value="AAA_15"/>
    <property type="match status" value="1"/>
</dbReference>
<dbReference type="PANTHER" id="PTHR43581:SF2">
    <property type="entry name" value="EXCINUCLEASE ATPASE SUBUNIT"/>
    <property type="match status" value="1"/>
</dbReference>
<dbReference type="Gene3D" id="3.40.50.300">
    <property type="entry name" value="P-loop containing nucleotide triphosphate hydrolases"/>
    <property type="match status" value="1"/>
</dbReference>
<proteinExistence type="predicted"/>
<organism evidence="3 4">
    <name type="scientific">Botrimarina hoheduenensis</name>
    <dbReference type="NCBI Taxonomy" id="2528000"/>
    <lineage>
        <taxon>Bacteria</taxon>
        <taxon>Pseudomonadati</taxon>
        <taxon>Planctomycetota</taxon>
        <taxon>Planctomycetia</taxon>
        <taxon>Pirellulales</taxon>
        <taxon>Lacipirellulaceae</taxon>
        <taxon>Botrimarina</taxon>
    </lineage>
</organism>
<feature type="domain" description="OLD protein-like TOPRIM" evidence="2">
    <location>
        <begin position="466"/>
        <end position="530"/>
    </location>
</feature>
<dbReference type="InterPro" id="IPR041685">
    <property type="entry name" value="AAA_GajA/Old/RecF-like"/>
</dbReference>
<dbReference type="OrthoDB" id="308933at2"/>
<evidence type="ECO:0000259" key="2">
    <source>
        <dbReference type="Pfam" id="PF20469"/>
    </source>
</evidence>
<dbReference type="Pfam" id="PF20469">
    <property type="entry name" value="OLD-like_TOPRIM"/>
    <property type="match status" value="1"/>
</dbReference>
<name>A0A5C5W8P2_9BACT</name>